<evidence type="ECO:0000313" key="4">
    <source>
        <dbReference type="EMBL" id="NXD31259.1"/>
    </source>
</evidence>
<dbReference type="Pfam" id="PF00094">
    <property type="entry name" value="VWD"/>
    <property type="match status" value="1"/>
</dbReference>
<dbReference type="InterPro" id="IPR050780">
    <property type="entry name" value="Mucin_vWF_Thrombospondin_sf"/>
</dbReference>
<gene>
    <name evidence="4" type="primary">Fcgbp_1</name>
    <name evidence="4" type="ORF">ELAFOR_R15372</name>
</gene>
<feature type="non-terminal residue" evidence="4">
    <location>
        <position position="1"/>
    </location>
</feature>
<keyword evidence="5" id="KW-1185">Reference proteome</keyword>
<comment type="caution">
    <text evidence="4">The sequence shown here is derived from an EMBL/GenBank/DDBJ whole genome shotgun (WGS) entry which is preliminary data.</text>
</comment>
<dbReference type="PANTHER" id="PTHR11339:SF411">
    <property type="entry name" value="MUCIN-2 ISOFORM X1"/>
    <property type="match status" value="1"/>
</dbReference>
<evidence type="ECO:0000256" key="2">
    <source>
        <dbReference type="ARBA" id="ARBA00023180"/>
    </source>
</evidence>
<proteinExistence type="predicted"/>
<dbReference type="Proteomes" id="UP000623542">
    <property type="component" value="Unassembled WGS sequence"/>
</dbReference>
<feature type="domain" description="VWFD" evidence="3">
    <location>
        <begin position="28"/>
        <end position="198"/>
    </location>
</feature>
<evidence type="ECO:0000256" key="1">
    <source>
        <dbReference type="ARBA" id="ARBA00023157"/>
    </source>
</evidence>
<evidence type="ECO:0000313" key="5">
    <source>
        <dbReference type="Proteomes" id="UP000623542"/>
    </source>
</evidence>
<sequence length="198" mass="21217">LQCRPFTCPFGHTCGLRDGTRSCIARPGHCALSPATRFVTFDGLTGATPASGIYVVASMCDPQDPAWFRLLGDIRDTGEQMAVVALHLFTPQSFITVQRDRKVWLNGIPSALPLQLPGALTITETHASLRISQTQGFLLELGAAGLTVEVPREARATLCGLCGDYDGATSNDLRGPDGMGTRDARALAEAWRAPDFTQ</sequence>
<dbReference type="GO" id="GO:0031012">
    <property type="term" value="C:extracellular matrix"/>
    <property type="evidence" value="ECO:0007669"/>
    <property type="project" value="TreeGrafter"/>
</dbReference>
<dbReference type="OrthoDB" id="6236007at2759"/>
<feature type="non-terminal residue" evidence="4">
    <location>
        <position position="198"/>
    </location>
</feature>
<dbReference type="SMART" id="SM00216">
    <property type="entry name" value="VWD"/>
    <property type="match status" value="1"/>
</dbReference>
<reference evidence="4" key="1">
    <citation type="submission" date="2019-09" db="EMBL/GenBank/DDBJ databases">
        <title>Bird 10,000 Genomes (B10K) Project - Family phase.</title>
        <authorList>
            <person name="Zhang G."/>
        </authorList>
    </citation>
    <scope>NUCLEOTIDE SEQUENCE</scope>
    <source>
        <strain evidence="4">B10K-IZCAS-20218</strain>
        <tissue evidence="4">Blood</tissue>
    </source>
</reference>
<dbReference type="PANTHER" id="PTHR11339">
    <property type="entry name" value="EXTRACELLULAR MATRIX GLYCOPROTEIN RELATED"/>
    <property type="match status" value="1"/>
</dbReference>
<accession>A0A851UTM8</accession>
<dbReference type="GO" id="GO:0005615">
    <property type="term" value="C:extracellular space"/>
    <property type="evidence" value="ECO:0007669"/>
    <property type="project" value="TreeGrafter"/>
</dbReference>
<dbReference type="AlphaFoldDB" id="A0A851UTM8"/>
<name>A0A851UTM8_9PASS</name>
<dbReference type="PROSITE" id="PS51233">
    <property type="entry name" value="VWFD"/>
    <property type="match status" value="1"/>
</dbReference>
<keyword evidence="1" id="KW-1015">Disulfide bond</keyword>
<dbReference type="EMBL" id="WBNG01001987">
    <property type="protein sequence ID" value="NXD31259.1"/>
    <property type="molecule type" value="Genomic_DNA"/>
</dbReference>
<dbReference type="InterPro" id="IPR001846">
    <property type="entry name" value="VWF_type-D"/>
</dbReference>
<evidence type="ECO:0000259" key="3">
    <source>
        <dbReference type="PROSITE" id="PS51233"/>
    </source>
</evidence>
<organism evidence="4 5">
    <name type="scientific">Elachura formosa</name>
    <name type="common">spotted wren-babbler</name>
    <dbReference type="NCBI Taxonomy" id="1463973"/>
    <lineage>
        <taxon>Eukaryota</taxon>
        <taxon>Metazoa</taxon>
        <taxon>Chordata</taxon>
        <taxon>Craniata</taxon>
        <taxon>Vertebrata</taxon>
        <taxon>Euteleostomi</taxon>
        <taxon>Archelosauria</taxon>
        <taxon>Archosauria</taxon>
        <taxon>Dinosauria</taxon>
        <taxon>Saurischia</taxon>
        <taxon>Theropoda</taxon>
        <taxon>Coelurosauria</taxon>
        <taxon>Aves</taxon>
        <taxon>Neognathae</taxon>
        <taxon>Neoaves</taxon>
        <taxon>Telluraves</taxon>
        <taxon>Australaves</taxon>
        <taxon>Passeriformes</taxon>
        <taxon>Elachuridae</taxon>
        <taxon>Elachura</taxon>
    </lineage>
</organism>
<keyword evidence="2" id="KW-0325">Glycoprotein</keyword>
<protein>
    <submittedName>
        <fullName evidence="4">FCGBP protein</fullName>
    </submittedName>
</protein>